<evidence type="ECO:0000313" key="4">
    <source>
        <dbReference type="Proteomes" id="UP001595848"/>
    </source>
</evidence>
<dbReference type="SUPFAM" id="SSF69118">
    <property type="entry name" value="AhpD-like"/>
    <property type="match status" value="1"/>
</dbReference>
<feature type="region of interest" description="Disordered" evidence="1">
    <location>
        <begin position="1"/>
        <end position="23"/>
    </location>
</feature>
<organism evidence="3 4">
    <name type="scientific">Candidimonas humi</name>
    <dbReference type="NCBI Taxonomy" id="683355"/>
    <lineage>
        <taxon>Bacteria</taxon>
        <taxon>Pseudomonadati</taxon>
        <taxon>Pseudomonadota</taxon>
        <taxon>Betaproteobacteria</taxon>
        <taxon>Burkholderiales</taxon>
        <taxon>Alcaligenaceae</taxon>
        <taxon>Candidimonas</taxon>
    </lineage>
</organism>
<dbReference type="EMBL" id="JBHSBV010000001">
    <property type="protein sequence ID" value="MFC4200111.1"/>
    <property type="molecule type" value="Genomic_DNA"/>
</dbReference>
<reference evidence="4" key="1">
    <citation type="journal article" date="2019" name="Int. J. Syst. Evol. Microbiol.">
        <title>The Global Catalogue of Microorganisms (GCM) 10K type strain sequencing project: providing services to taxonomists for standard genome sequencing and annotation.</title>
        <authorList>
            <consortium name="The Broad Institute Genomics Platform"/>
            <consortium name="The Broad Institute Genome Sequencing Center for Infectious Disease"/>
            <person name="Wu L."/>
            <person name="Ma J."/>
        </authorList>
    </citation>
    <scope>NUCLEOTIDE SEQUENCE [LARGE SCALE GENOMIC DNA]</scope>
    <source>
        <strain evidence="4">LMG 24813</strain>
    </source>
</reference>
<evidence type="ECO:0000259" key="2">
    <source>
        <dbReference type="Pfam" id="PF02627"/>
    </source>
</evidence>
<dbReference type="Pfam" id="PF02627">
    <property type="entry name" value="CMD"/>
    <property type="match status" value="1"/>
</dbReference>
<accession>A0ABV8NTC2</accession>
<dbReference type="PANTHER" id="PTHR34846">
    <property type="entry name" value="4-CARBOXYMUCONOLACTONE DECARBOXYLASE FAMILY PROTEIN (AFU_ORTHOLOGUE AFUA_6G11590)"/>
    <property type="match status" value="1"/>
</dbReference>
<name>A0ABV8NTC2_9BURK</name>
<dbReference type="Gene3D" id="1.20.1290.10">
    <property type="entry name" value="AhpD-like"/>
    <property type="match status" value="1"/>
</dbReference>
<dbReference type="InterPro" id="IPR029032">
    <property type="entry name" value="AhpD-like"/>
</dbReference>
<dbReference type="Proteomes" id="UP001595848">
    <property type="component" value="Unassembled WGS sequence"/>
</dbReference>
<sequence length="199" mass="21866">MSDASKTNQARHPRLQPPSADQMDVHQRRVYEAIASGPRGRVRGPLAIWLHRPGLAEPAQALGQYCRYDSSLPPRLSELAILTVAACWNSEFEWWAHEPLARQAGIPKEATQALAAGEAPPLLQADERVVYEFVHTLIERRSVPQALYETAIETLGRDAVVDLVGLAGYYTLISMTLNVFEVEPQEAGRLPVFGGAADA</sequence>
<gene>
    <name evidence="3" type="ORF">ACFOY1_04005</name>
</gene>
<dbReference type="PANTHER" id="PTHR34846:SF11">
    <property type="entry name" value="4-CARBOXYMUCONOLACTONE DECARBOXYLASE FAMILY PROTEIN (AFU_ORTHOLOGUE AFUA_6G11590)"/>
    <property type="match status" value="1"/>
</dbReference>
<dbReference type="InterPro" id="IPR003779">
    <property type="entry name" value="CMD-like"/>
</dbReference>
<keyword evidence="4" id="KW-1185">Reference proteome</keyword>
<dbReference type="RefSeq" id="WP_246600659.1">
    <property type="nucleotide sequence ID" value="NZ_JAHTBN010000005.1"/>
</dbReference>
<protein>
    <submittedName>
        <fullName evidence="3">Carboxymuconolactone decarboxylase family protein</fullName>
    </submittedName>
</protein>
<evidence type="ECO:0000256" key="1">
    <source>
        <dbReference type="SAM" id="MobiDB-lite"/>
    </source>
</evidence>
<feature type="domain" description="Carboxymuconolactone decarboxylase-like" evidence="2">
    <location>
        <begin position="54"/>
        <end position="126"/>
    </location>
</feature>
<comment type="caution">
    <text evidence="3">The sequence shown here is derived from an EMBL/GenBank/DDBJ whole genome shotgun (WGS) entry which is preliminary data.</text>
</comment>
<proteinExistence type="predicted"/>
<evidence type="ECO:0000313" key="3">
    <source>
        <dbReference type="EMBL" id="MFC4200111.1"/>
    </source>
</evidence>